<name>A0A318Z209_ASPNB</name>
<evidence type="ECO:0000256" key="2">
    <source>
        <dbReference type="SAM" id="Phobius"/>
    </source>
</evidence>
<keyword evidence="2" id="KW-0472">Membrane</keyword>
<evidence type="ECO:0000313" key="3">
    <source>
        <dbReference type="EMBL" id="PYH38953.1"/>
    </source>
</evidence>
<dbReference type="GeneID" id="37124680"/>
<gene>
    <name evidence="3" type="ORF">BO87DRAFT_372174</name>
</gene>
<keyword evidence="4" id="KW-1185">Reference proteome</keyword>
<dbReference type="RefSeq" id="XP_025484431.1">
    <property type="nucleotide sequence ID" value="XM_025622224.1"/>
</dbReference>
<dbReference type="EMBL" id="KZ821446">
    <property type="protein sequence ID" value="PYH38953.1"/>
    <property type="molecule type" value="Genomic_DNA"/>
</dbReference>
<dbReference type="AlphaFoldDB" id="A0A318Z209"/>
<keyword evidence="2" id="KW-1133">Transmembrane helix</keyword>
<proteinExistence type="predicted"/>
<organism evidence="3 4">
    <name type="scientific">Aspergillus neoniger (strain CBS 115656)</name>
    <dbReference type="NCBI Taxonomy" id="1448310"/>
    <lineage>
        <taxon>Eukaryota</taxon>
        <taxon>Fungi</taxon>
        <taxon>Dikarya</taxon>
        <taxon>Ascomycota</taxon>
        <taxon>Pezizomycotina</taxon>
        <taxon>Eurotiomycetes</taxon>
        <taxon>Eurotiomycetidae</taxon>
        <taxon>Eurotiales</taxon>
        <taxon>Aspergillaceae</taxon>
        <taxon>Aspergillus</taxon>
        <taxon>Aspergillus subgen. Circumdati</taxon>
    </lineage>
</organism>
<protein>
    <submittedName>
        <fullName evidence="3">Uncharacterized protein</fullName>
    </submittedName>
</protein>
<feature type="transmembrane region" description="Helical" evidence="2">
    <location>
        <begin position="12"/>
        <end position="36"/>
    </location>
</feature>
<feature type="compositionally biased region" description="Polar residues" evidence="1">
    <location>
        <begin position="51"/>
        <end position="60"/>
    </location>
</feature>
<reference evidence="3" key="1">
    <citation type="submission" date="2016-12" db="EMBL/GenBank/DDBJ databases">
        <title>The genomes of Aspergillus section Nigri reveals drivers in fungal speciation.</title>
        <authorList>
            <consortium name="DOE Joint Genome Institute"/>
            <person name="Vesth T.C."/>
            <person name="Nybo J."/>
            <person name="Theobald S."/>
            <person name="Brandl J."/>
            <person name="Frisvad J.C."/>
            <person name="Nielsen K.F."/>
            <person name="Lyhne E.K."/>
            <person name="Kogle M.E."/>
            <person name="Kuo A."/>
            <person name="Riley R."/>
            <person name="Clum A."/>
            <person name="Nolan M."/>
            <person name="Lipzen A."/>
            <person name="Salamov A."/>
            <person name="Henrissat B."/>
            <person name="Wiebenga A."/>
            <person name="De Vries R.P."/>
            <person name="Grigoriev I.V."/>
            <person name="Mortensen U.H."/>
            <person name="Andersen M.R."/>
            <person name="Baker S.E."/>
        </authorList>
    </citation>
    <scope>NUCLEOTIDE SEQUENCE [LARGE SCALE GENOMIC DNA]</scope>
    <source>
        <strain evidence="3">CBS 115656</strain>
    </source>
</reference>
<sequence>MIMILVDRARSISPISISIYLLSIYSVTCFTTVYALDRQCGETLKSPPPINSGSCNLTGRSDGKSQ</sequence>
<evidence type="ECO:0000256" key="1">
    <source>
        <dbReference type="SAM" id="MobiDB-lite"/>
    </source>
</evidence>
<dbReference type="Proteomes" id="UP000247647">
    <property type="component" value="Unassembled WGS sequence"/>
</dbReference>
<keyword evidence="2" id="KW-0812">Transmembrane</keyword>
<accession>A0A318Z209</accession>
<evidence type="ECO:0000313" key="4">
    <source>
        <dbReference type="Proteomes" id="UP000247647"/>
    </source>
</evidence>
<feature type="region of interest" description="Disordered" evidence="1">
    <location>
        <begin position="45"/>
        <end position="66"/>
    </location>
</feature>